<feature type="compositionally biased region" description="Polar residues" evidence="1">
    <location>
        <begin position="841"/>
        <end position="852"/>
    </location>
</feature>
<dbReference type="RefSeq" id="XP_066613836.1">
    <property type="nucleotide sequence ID" value="XM_066758434.1"/>
</dbReference>
<feature type="compositionally biased region" description="Polar residues" evidence="1">
    <location>
        <begin position="558"/>
        <end position="570"/>
    </location>
</feature>
<feature type="compositionally biased region" description="Low complexity" evidence="1">
    <location>
        <begin position="1476"/>
        <end position="1496"/>
    </location>
</feature>
<accession>A0ABR3BRQ4</accession>
<feature type="compositionally biased region" description="Basic and acidic residues" evidence="1">
    <location>
        <begin position="1093"/>
        <end position="1113"/>
    </location>
</feature>
<dbReference type="EMBL" id="ATAM02000006">
    <property type="protein sequence ID" value="KAL0247875.1"/>
    <property type="molecule type" value="Genomic_DNA"/>
</dbReference>
<feature type="compositionally biased region" description="Polar residues" evidence="1">
    <location>
        <begin position="1408"/>
        <end position="1428"/>
    </location>
</feature>
<feature type="compositionally biased region" description="Polar residues" evidence="1">
    <location>
        <begin position="1031"/>
        <end position="1064"/>
    </location>
</feature>
<feature type="compositionally biased region" description="Basic and acidic residues" evidence="1">
    <location>
        <begin position="992"/>
        <end position="1002"/>
    </location>
</feature>
<feature type="region of interest" description="Disordered" evidence="1">
    <location>
        <begin position="884"/>
        <end position="938"/>
    </location>
</feature>
<proteinExistence type="predicted"/>
<feature type="compositionally biased region" description="Basic and acidic residues" evidence="1">
    <location>
        <begin position="1335"/>
        <end position="1345"/>
    </location>
</feature>
<feature type="compositionally biased region" description="Basic and acidic residues" evidence="1">
    <location>
        <begin position="514"/>
        <end position="525"/>
    </location>
</feature>
<name>A0ABR3BRQ4_9TREE</name>
<reference evidence="3" key="1">
    <citation type="submission" date="2015-01" db="EMBL/GenBank/DDBJ databases">
        <title>The Genome Sequence of Cryptococcus gattii MMRL2647.</title>
        <authorList>
            <consortium name="The Broad Institute Genomics Platform"/>
            <person name="Cuomo C."/>
            <person name="Litvintseva A."/>
            <person name="Chen Y."/>
            <person name="Heitman J."/>
            <person name="Sun S."/>
            <person name="Springer D."/>
            <person name="Dromer F."/>
            <person name="Young S."/>
            <person name="Zeng Q."/>
            <person name="Gargeya S."/>
            <person name="Abouelleil A."/>
            <person name="Alvarado L."/>
            <person name="Chapman S.B."/>
            <person name="Gainer-Dewar J."/>
            <person name="Goldberg J."/>
            <person name="Griggs A."/>
            <person name="Gujja S."/>
            <person name="Hansen M."/>
            <person name="Howarth C."/>
            <person name="Imamovic A."/>
            <person name="Larimer J."/>
            <person name="Murphy C."/>
            <person name="Naylor J."/>
            <person name="Pearson M."/>
            <person name="Priest M."/>
            <person name="Roberts A."/>
            <person name="Saif S."/>
            <person name="Shea T."/>
            <person name="Sykes S."/>
            <person name="Wortman J."/>
            <person name="Nusbaum C."/>
            <person name="Birren B."/>
        </authorList>
    </citation>
    <scope>NUCLEOTIDE SEQUENCE [LARGE SCALE GENOMIC DNA]</scope>
    <source>
        <strain evidence="3">IND107</strain>
    </source>
</reference>
<dbReference type="GeneID" id="91990809"/>
<feature type="compositionally biased region" description="Basic and acidic residues" evidence="1">
    <location>
        <begin position="582"/>
        <end position="594"/>
    </location>
</feature>
<feature type="region of interest" description="Disordered" evidence="1">
    <location>
        <begin position="1335"/>
        <end position="1456"/>
    </location>
</feature>
<feature type="compositionally biased region" description="Polar residues" evidence="1">
    <location>
        <begin position="1077"/>
        <end position="1088"/>
    </location>
</feature>
<feature type="compositionally biased region" description="Polar residues" evidence="1">
    <location>
        <begin position="734"/>
        <end position="753"/>
    </location>
</feature>
<comment type="caution">
    <text evidence="2">The sequence shown here is derived from an EMBL/GenBank/DDBJ whole genome shotgun (WGS) entry which is preliminary data.</text>
</comment>
<dbReference type="PROSITE" id="PS51367">
    <property type="entry name" value="THAUMATIN_2"/>
    <property type="match status" value="1"/>
</dbReference>
<feature type="compositionally biased region" description="Polar residues" evidence="1">
    <location>
        <begin position="1114"/>
        <end position="1123"/>
    </location>
</feature>
<gene>
    <name evidence="2" type="ORF">I308_103953</name>
</gene>
<dbReference type="Pfam" id="PF00314">
    <property type="entry name" value="Thaumatin"/>
    <property type="match status" value="1"/>
</dbReference>
<dbReference type="Proteomes" id="UP000054399">
    <property type="component" value="Unassembled WGS sequence"/>
</dbReference>
<feature type="compositionally biased region" description="Low complexity" evidence="1">
    <location>
        <begin position="754"/>
        <end position="778"/>
    </location>
</feature>
<sequence length="1728" mass="188708">MIGDDSSGSEYGKPGATLAEFTIDVNHMDSYDISIVHGYNLPMEITSSDPSCAKGSCGTETDILTQCDPSLVYPKNSDKIYSYGTGGDLISADANNSPVCCVHNGVAVHHINCPNTYIPFYQTMKKMCHNAYVYSDDDMYGDAVFTCPSTNKPSYTITFCPNGDAAGLNPPSSSLAVSQDSTPGDNSGNLSNGPATVSIWTAVTGTLIESGSGAAATNTAQSQINTGAVSFSAVTAVTSAKSKAITSAATIFRDSSNRHTHSGWVAAIELITTSALAMTSSAVPEQLGGSITTYTSSGNTAELRHPQTAMDRNGSSSTPRKKARQTLNPAPIVSASTSSKQRSKKVNERDKDEDVRNYDSSDMTDGSEFESPVEDEEDNKQIFYIDAIMYAHFRDSRSRKDSLGWYGWHYGVMASYLKSLSDTEEPLSSFETELNIAPLVTSFWQAVDTPIPKGKLEPPGKKGDYYEIPPNQMEEMLLTCYPKRTWKIYSRRRAKQRAHQLAPPKIRNKPLRIQKRDSDYYNYERYKKRRKTMHESEERQRETVGIKKKEEKKPQEWVLTSASDSDSTEMSLDDENDALSTSDKRPQGKSNKDPRKTRKYVASSSEEENQASLEVTNVKKKKRRITSSASSSVPSFFDSPRSSKPKERPIQPSVEVKVPIAADQMKSRQPSPATSSAQLSFGQLQPGIFDPDPPVEATLGGELCHAPRTAASTVISPLSAATQSFTTMQQSQSHPLQSVRPSQAPGQTQTRNSRQLSLRFQPQPQPQLQAQSALQPQPETQTPSSLSAASVSGLPTGSPKSQPKSTSLPENQRQQTIADTNSTSNTPLSALPQHNSRQDSQDNACNTISPRPNSIVLVDQQQKQTITGSVEPILRAPVNCLFEDSTTGASRPSTTPSSRQIPIRNQPSNLSGRTSVSSLQEPIDLTSPPPDNAIDLPSSTAALTNAGQNAPSHVENTIAAVRKKYEQPKLIKTINDANIGTQTIDIRAIRNSRKEQEHDAEAPHLLSQAPGRQKPKELTRAQRRRLDEENLTSATRLSTAMLHRQSSQDIGTRPSSQSRQSSADPLSKTDSRAWRTASVSTNAGSMSPTAARKRLDSRSPETFHRGDTSRSNERFSPQISPGQSEGGENNGNGKNATRPRHSLQNGDDFRMDTPSVVPQKTTIAATTIPTQGNSSTRVPPGATHGSPIVVVPAPMATTDTQEDNEESLFTRPPGQEDLLFTPIFDVTDEILDPAFALSPVLVGQPPIQQSSQTSLKLHLGLPMPEVANPVQTAQDVQLEKGRIEMGLLEGQREGQKGEEQQEKDQVNAAEKLTKVREMQKWKEDKEKAVREKIAKMRPGKERAGSEKAAFPQIQFAQKPPMASRISQSYQPRQPAVQVQQPSHLPAPIPTQPQALPASQTLDHPAAQPSASTLISSFVSPTAKQTTSVPDERANNRAIRQRSNASAQSSADQVQRRSITPVVQNAFRPVSQPPLQPKSQSSVQLSGQQPTQSPTQSYAQLTTQPTPHQTFKVSSTLPPQPTATYPSTSSQAVLAQPKRVHHDIIYSLDTLLRLRRIRSDGPTEAFNSLPTPASAAHEQHRSFPTLCPVNSQGGIVTFAPSLILEEPKLFENLMEALKKTTLWGAYLAPSVITYFDQSWGDEDLCPDVMESFAVLTAYLTLDGGFSQLFLTDENHPNGNVLTISCNPPASYDYDACLAWFQWLQRVTKRQGKEDTVLELIFSHQKSSCG</sequence>
<feature type="compositionally biased region" description="Basic and acidic residues" evidence="1">
    <location>
        <begin position="345"/>
        <end position="359"/>
    </location>
</feature>
<feature type="region of interest" description="Disordered" evidence="1">
    <location>
        <begin position="1468"/>
        <end position="1529"/>
    </location>
</feature>
<feature type="region of interest" description="Disordered" evidence="1">
    <location>
        <begin position="171"/>
        <end position="192"/>
    </location>
</feature>
<feature type="compositionally biased region" description="Polar residues" evidence="1">
    <location>
        <begin position="1391"/>
        <end position="1401"/>
    </location>
</feature>
<feature type="region of interest" description="Disordered" evidence="1">
    <location>
        <begin position="725"/>
        <end position="855"/>
    </location>
</feature>
<organism evidence="2 3">
    <name type="scientific">Cryptococcus tetragattii IND107</name>
    <dbReference type="NCBI Taxonomy" id="1296105"/>
    <lineage>
        <taxon>Eukaryota</taxon>
        <taxon>Fungi</taxon>
        <taxon>Dikarya</taxon>
        <taxon>Basidiomycota</taxon>
        <taxon>Agaricomycotina</taxon>
        <taxon>Tremellomycetes</taxon>
        <taxon>Tremellales</taxon>
        <taxon>Cryptococcaceae</taxon>
        <taxon>Cryptococcus</taxon>
        <taxon>Cryptococcus gattii species complex</taxon>
    </lineage>
</organism>
<feature type="compositionally biased region" description="Basic and acidic residues" evidence="1">
    <location>
        <begin position="1014"/>
        <end position="1028"/>
    </location>
</feature>
<feature type="compositionally biased region" description="Low complexity" evidence="1">
    <location>
        <begin position="1370"/>
        <end position="1381"/>
    </location>
</feature>
<feature type="region of interest" description="Disordered" evidence="1">
    <location>
        <begin position="497"/>
        <end position="702"/>
    </location>
</feature>
<feature type="compositionally biased region" description="Basic and acidic residues" evidence="1">
    <location>
        <begin position="533"/>
        <end position="555"/>
    </location>
</feature>
<dbReference type="InterPro" id="IPR001938">
    <property type="entry name" value="Thaumatin"/>
</dbReference>
<dbReference type="SUPFAM" id="SSF49870">
    <property type="entry name" value="Osmotin, thaumatin-like protein"/>
    <property type="match status" value="1"/>
</dbReference>
<feature type="compositionally biased region" description="Acidic residues" evidence="1">
    <location>
        <begin position="365"/>
        <end position="375"/>
    </location>
</feature>
<feature type="region of interest" description="Disordered" evidence="1">
    <location>
        <begin position="992"/>
        <end position="1153"/>
    </location>
</feature>
<dbReference type="Gene3D" id="2.60.110.10">
    <property type="entry name" value="Thaumatin"/>
    <property type="match status" value="1"/>
</dbReference>
<dbReference type="PANTHER" id="PTHR31013">
    <property type="entry name" value="THAUMATIN FAMILY PROTEIN-RELATED"/>
    <property type="match status" value="1"/>
</dbReference>
<evidence type="ECO:0000313" key="3">
    <source>
        <dbReference type="Proteomes" id="UP000054399"/>
    </source>
</evidence>
<feature type="compositionally biased region" description="Polar residues" evidence="1">
    <location>
        <begin position="779"/>
        <end position="835"/>
    </location>
</feature>
<keyword evidence="3" id="KW-1185">Reference proteome</keyword>
<reference evidence="2 3" key="2">
    <citation type="submission" date="2024-01" db="EMBL/GenBank/DDBJ databases">
        <title>Comparative genomics of Cryptococcus and Kwoniella reveals pathogenesis evolution and contrasting modes of karyotype evolution via chromosome fusion or intercentromeric recombination.</title>
        <authorList>
            <person name="Coelho M.A."/>
            <person name="David-Palma M."/>
            <person name="Shea T."/>
            <person name="Bowers K."/>
            <person name="Mcginley-Smith S."/>
            <person name="Mohammad A.W."/>
            <person name="Gnirke A."/>
            <person name="Yurkov A.M."/>
            <person name="Nowrousian M."/>
            <person name="Sun S."/>
            <person name="Cuomo C.A."/>
            <person name="Heitman J."/>
        </authorList>
    </citation>
    <scope>NUCLEOTIDE SEQUENCE [LARGE SCALE GENOMIC DNA]</scope>
    <source>
        <strain evidence="2 3">IND107</strain>
    </source>
</reference>
<feature type="compositionally biased region" description="Polar residues" evidence="1">
    <location>
        <begin position="667"/>
        <end position="683"/>
    </location>
</feature>
<feature type="compositionally biased region" description="Polar residues" evidence="1">
    <location>
        <begin position="1497"/>
        <end position="1529"/>
    </location>
</feature>
<feature type="region of interest" description="Disordered" evidence="1">
    <location>
        <begin position="293"/>
        <end position="375"/>
    </location>
</feature>
<evidence type="ECO:0000313" key="2">
    <source>
        <dbReference type="EMBL" id="KAL0247875.1"/>
    </source>
</evidence>
<protein>
    <submittedName>
        <fullName evidence="2">Uncharacterized protein</fullName>
    </submittedName>
</protein>
<feature type="compositionally biased region" description="Low complexity" evidence="1">
    <location>
        <begin position="627"/>
        <end position="642"/>
    </location>
</feature>
<feature type="compositionally biased region" description="Polar residues" evidence="1">
    <location>
        <begin position="884"/>
        <end position="920"/>
    </location>
</feature>
<dbReference type="SMART" id="SM00205">
    <property type="entry name" value="THN"/>
    <property type="match status" value="1"/>
</dbReference>
<dbReference type="PANTHER" id="PTHR31013:SF2">
    <property type="entry name" value="THAUMATIN-LIKE PROTEIN"/>
    <property type="match status" value="1"/>
</dbReference>
<feature type="compositionally biased region" description="Low complexity" evidence="1">
    <location>
        <begin position="1435"/>
        <end position="1456"/>
    </location>
</feature>
<dbReference type="InterPro" id="IPR037176">
    <property type="entry name" value="Osmotin/thaumatin-like_sf"/>
</dbReference>
<evidence type="ECO:0000256" key="1">
    <source>
        <dbReference type="SAM" id="MobiDB-lite"/>
    </source>
</evidence>